<evidence type="ECO:0000256" key="1">
    <source>
        <dbReference type="ARBA" id="ARBA00005820"/>
    </source>
</evidence>
<dbReference type="SMART" id="SM01043">
    <property type="entry name" value="BTAD"/>
    <property type="match status" value="1"/>
</dbReference>
<keyword evidence="6" id="KW-1185">Reference proteome</keyword>
<dbReference type="CDD" id="cd15831">
    <property type="entry name" value="BTAD"/>
    <property type="match status" value="1"/>
</dbReference>
<dbReference type="GO" id="GO:0016887">
    <property type="term" value="F:ATP hydrolysis activity"/>
    <property type="evidence" value="ECO:0007669"/>
    <property type="project" value="InterPro"/>
</dbReference>
<evidence type="ECO:0000259" key="4">
    <source>
        <dbReference type="PROSITE" id="PS51755"/>
    </source>
</evidence>
<dbReference type="SUPFAM" id="SSF46894">
    <property type="entry name" value="C-terminal effector domain of the bipartite response regulators"/>
    <property type="match status" value="1"/>
</dbReference>
<dbReference type="InterPro" id="IPR005158">
    <property type="entry name" value="BTAD"/>
</dbReference>
<dbReference type="AlphaFoldDB" id="A0A1H6EVF0"/>
<dbReference type="SUPFAM" id="SSF52540">
    <property type="entry name" value="P-loop containing nucleoside triphosphate hydrolases"/>
    <property type="match status" value="1"/>
</dbReference>
<dbReference type="InterPro" id="IPR049945">
    <property type="entry name" value="AAA_22"/>
</dbReference>
<dbReference type="SMART" id="SM00862">
    <property type="entry name" value="Trans_reg_C"/>
    <property type="match status" value="1"/>
</dbReference>
<dbReference type="Pfam" id="PF03704">
    <property type="entry name" value="BTAD"/>
    <property type="match status" value="1"/>
</dbReference>
<dbReference type="InterPro" id="IPR027417">
    <property type="entry name" value="P-loop_NTPase"/>
</dbReference>
<dbReference type="SUPFAM" id="SSF48452">
    <property type="entry name" value="TPR-like"/>
    <property type="match status" value="2"/>
</dbReference>
<evidence type="ECO:0000313" key="5">
    <source>
        <dbReference type="EMBL" id="SEH01798.1"/>
    </source>
</evidence>
<evidence type="ECO:0000256" key="3">
    <source>
        <dbReference type="PROSITE-ProRule" id="PRU01091"/>
    </source>
</evidence>
<dbReference type="EMBL" id="FNVT01000022">
    <property type="protein sequence ID" value="SEH01798.1"/>
    <property type="molecule type" value="Genomic_DNA"/>
</dbReference>
<dbReference type="GO" id="GO:0006355">
    <property type="term" value="P:regulation of DNA-templated transcription"/>
    <property type="evidence" value="ECO:0007669"/>
    <property type="project" value="InterPro"/>
</dbReference>
<dbReference type="PANTHER" id="PTHR47691">
    <property type="entry name" value="REGULATOR-RELATED"/>
    <property type="match status" value="1"/>
</dbReference>
<sequence>MLGPVQCLSDDGTPIDLPGARLRMLLARLALEVGRPVSPESLIDDLWGEEAPAGATAALQGLVSRLRKALLGTATLEFGAGGYRLPLAADDLDAHRFEELAARGGRELAAGRLEDAASLAGAALELWRGPALADVLEAPFARNLATRLDDLRVAAAEDRFEAKVRLGLQAEVLADLRTAATAHPLRERMAELLIRALAAAGRQSDALAVYEEIRGRLSEELGVDPSAELREAHLALLRGELDRPVPPRQAASSRLPAQLTSFVGREGELAQLAALMTGSRLVTVVGPGGAGKTRLSLEAAARDRACERGRVWFAPLAGVREPDQLLDAVLGAVGGLSGSGQPQPADPVDRLAERLDGGDAVLVLDNCEHLVEAVAELAHQALTRLPQLRILATSREPLAITGEALCHLGPLDLPAEDPDPSEAAGAAAVRLFADRAAGVKPGFAVDESTVEAVVEICRRLDGMPLALELAAAKLRSMSVEQIARRLDDRFRLLTSGSRTALPRQRTLLALVEWSWDLLDEAERVLARRVSAFPGGASLAALEAVCSDESLPAHDVLDVIGSLVEKSIVQRAGDRYRMLETIRAYAAGRLDASGDDVFPRLADYFLTLAEEHEPLLRTREQLRAIAVFDAEHDNLVFGLRTALNAGDAPTATRFVRALFWYWGLKGMTSQYATSVTEVLKFGDALPGQVRAAFSLVQSAAGPLQSHGPLKDADSAETMGFHPALPMLRMAQLTSAADLMEGQLQQALTSPDPWVRASAIWTQDHVRVESGDLLTGVQARQEALRGFEEVGDRWGLLMSLLRISRDHSLRAEHGPSIATAERAVAIGFELGTEMHLYWARSRLARERVNAGDLEGALRDVHAAVRQAKELGHRRTEANMYSSLSVAHRVAGELERAEEALDRMEVLARRLPSTEGLPSHAAAGFRMAIRLAEGAAGPARALLPAVVPPLFAQGHANGLAWGAELLAGLYALEDDPAGAAFALGRSEVLRGAFDEGDPDLRVLVAALTERLGADGYRESYRRGLESPRQEALDWLADQAAFPR</sequence>
<dbReference type="Pfam" id="PF13401">
    <property type="entry name" value="AAA_22"/>
    <property type="match status" value="1"/>
</dbReference>
<protein>
    <submittedName>
        <fullName evidence="5">Predicted ATPase</fullName>
    </submittedName>
</protein>
<dbReference type="GO" id="GO:0000160">
    <property type="term" value="P:phosphorelay signal transduction system"/>
    <property type="evidence" value="ECO:0007669"/>
    <property type="project" value="InterPro"/>
</dbReference>
<dbReference type="InterPro" id="IPR016032">
    <property type="entry name" value="Sig_transdc_resp-reg_C-effctor"/>
</dbReference>
<comment type="similarity">
    <text evidence="1">Belongs to the AfsR/DnrI/RedD regulatory family.</text>
</comment>
<keyword evidence="2 3" id="KW-0238">DNA-binding</keyword>
<dbReference type="PANTHER" id="PTHR47691:SF3">
    <property type="entry name" value="HTH-TYPE TRANSCRIPTIONAL REGULATOR RV0890C-RELATED"/>
    <property type="match status" value="1"/>
</dbReference>
<dbReference type="Proteomes" id="UP000236732">
    <property type="component" value="Unassembled WGS sequence"/>
</dbReference>
<dbReference type="InterPro" id="IPR001867">
    <property type="entry name" value="OmpR/PhoB-type_DNA-bd"/>
</dbReference>
<gene>
    <name evidence="5" type="ORF">SAMN05444920_12249</name>
</gene>
<name>A0A1H6EVF0_9ACTN</name>
<dbReference type="Gene3D" id="1.10.10.10">
    <property type="entry name" value="Winged helix-like DNA-binding domain superfamily/Winged helix DNA-binding domain"/>
    <property type="match status" value="1"/>
</dbReference>
<dbReference type="InterPro" id="IPR011990">
    <property type="entry name" value="TPR-like_helical_dom_sf"/>
</dbReference>
<dbReference type="PROSITE" id="PS51755">
    <property type="entry name" value="OMPR_PHOB"/>
    <property type="match status" value="1"/>
</dbReference>
<dbReference type="Gene3D" id="1.25.40.10">
    <property type="entry name" value="Tetratricopeptide repeat domain"/>
    <property type="match status" value="2"/>
</dbReference>
<dbReference type="PRINTS" id="PR00364">
    <property type="entry name" value="DISEASERSIST"/>
</dbReference>
<dbReference type="GO" id="GO:0003677">
    <property type="term" value="F:DNA binding"/>
    <property type="evidence" value="ECO:0007669"/>
    <property type="project" value="UniProtKB-UniRule"/>
</dbReference>
<organism evidence="5 6">
    <name type="scientific">Nonomuraea solani</name>
    <dbReference type="NCBI Taxonomy" id="1144553"/>
    <lineage>
        <taxon>Bacteria</taxon>
        <taxon>Bacillati</taxon>
        <taxon>Actinomycetota</taxon>
        <taxon>Actinomycetes</taxon>
        <taxon>Streptosporangiales</taxon>
        <taxon>Streptosporangiaceae</taxon>
        <taxon>Nonomuraea</taxon>
    </lineage>
</organism>
<feature type="domain" description="OmpR/PhoB-type" evidence="4">
    <location>
        <begin position="1"/>
        <end position="87"/>
    </location>
</feature>
<evidence type="ECO:0000256" key="2">
    <source>
        <dbReference type="ARBA" id="ARBA00023125"/>
    </source>
</evidence>
<dbReference type="InterPro" id="IPR036388">
    <property type="entry name" value="WH-like_DNA-bd_sf"/>
</dbReference>
<feature type="DNA-binding region" description="OmpR/PhoB-type" evidence="3">
    <location>
        <begin position="1"/>
        <end position="87"/>
    </location>
</feature>
<reference evidence="5 6" key="1">
    <citation type="submission" date="2016-10" db="EMBL/GenBank/DDBJ databases">
        <authorList>
            <person name="de Groot N.N."/>
        </authorList>
    </citation>
    <scope>NUCLEOTIDE SEQUENCE [LARGE SCALE GENOMIC DNA]</scope>
    <source>
        <strain evidence="5 6">CGMCC 4.7037</strain>
    </source>
</reference>
<accession>A0A1H6EVF0</accession>
<proteinExistence type="inferred from homology"/>
<evidence type="ECO:0000313" key="6">
    <source>
        <dbReference type="Proteomes" id="UP000236732"/>
    </source>
</evidence>